<dbReference type="Proteomes" id="UP000187406">
    <property type="component" value="Unassembled WGS sequence"/>
</dbReference>
<reference evidence="2" key="1">
    <citation type="submission" date="2016-04" db="EMBL/GenBank/DDBJ databases">
        <title>Cephalotus genome sequencing.</title>
        <authorList>
            <person name="Fukushima K."/>
            <person name="Hasebe M."/>
            <person name="Fang X."/>
        </authorList>
    </citation>
    <scope>NUCLEOTIDE SEQUENCE [LARGE SCALE GENOMIC DNA]</scope>
    <source>
        <strain evidence="2">cv. St1</strain>
    </source>
</reference>
<proteinExistence type="predicted"/>
<gene>
    <name evidence="1" type="ORF">CFOL_v3_32882</name>
</gene>
<name>A0A1Q3DB21_CEPFO</name>
<dbReference type="OrthoDB" id="427924at2759"/>
<accession>A0A1Q3DB21</accession>
<dbReference type="EMBL" id="BDDD01005511">
    <property type="protein sequence ID" value="GAV89468.1"/>
    <property type="molecule type" value="Genomic_DNA"/>
</dbReference>
<dbReference type="InParanoid" id="A0A1Q3DB21"/>
<evidence type="ECO:0000313" key="2">
    <source>
        <dbReference type="Proteomes" id="UP000187406"/>
    </source>
</evidence>
<comment type="caution">
    <text evidence="1">The sequence shown here is derived from an EMBL/GenBank/DDBJ whole genome shotgun (WGS) entry which is preliminary data.</text>
</comment>
<evidence type="ECO:0000313" key="1">
    <source>
        <dbReference type="EMBL" id="GAV89468.1"/>
    </source>
</evidence>
<protein>
    <submittedName>
        <fullName evidence="1">Uncharacterized protein</fullName>
    </submittedName>
</protein>
<keyword evidence="2" id="KW-1185">Reference proteome</keyword>
<feature type="non-terminal residue" evidence="1">
    <location>
        <position position="1"/>
    </location>
</feature>
<organism evidence="1 2">
    <name type="scientific">Cephalotus follicularis</name>
    <name type="common">Albany pitcher plant</name>
    <dbReference type="NCBI Taxonomy" id="3775"/>
    <lineage>
        <taxon>Eukaryota</taxon>
        <taxon>Viridiplantae</taxon>
        <taxon>Streptophyta</taxon>
        <taxon>Embryophyta</taxon>
        <taxon>Tracheophyta</taxon>
        <taxon>Spermatophyta</taxon>
        <taxon>Magnoliopsida</taxon>
        <taxon>eudicotyledons</taxon>
        <taxon>Gunneridae</taxon>
        <taxon>Pentapetalae</taxon>
        <taxon>rosids</taxon>
        <taxon>fabids</taxon>
        <taxon>Oxalidales</taxon>
        <taxon>Cephalotaceae</taxon>
        <taxon>Cephalotus</taxon>
    </lineage>
</organism>
<dbReference type="AlphaFoldDB" id="A0A1Q3DB21"/>
<sequence>KNTQSIKQIKIYAKEIPYLYLPSPLAFKIVETNTSDIGSNLKQLVDNKEQLVQLPALYSVFYVVYLMTPNSILTKDVNKLFQDYRKLYLIFEANQIHYQSLSPTEIKKNMSDTLSPTEIKKNMIDALFLILIKTLSVQIPLTDKLLFNNSNPTHPSSYKKILFDHSFIEKPRTMETLSFDRATERTRKRKLPSPTEIEETEKKIFIPH</sequence>